<reference evidence="2 3" key="2">
    <citation type="submission" date="2018-11" db="EMBL/GenBank/DDBJ databases">
        <authorList>
            <consortium name="Pathogen Informatics"/>
        </authorList>
    </citation>
    <scope>NUCLEOTIDE SEQUENCE [LARGE SCALE GENOMIC DNA]</scope>
</reference>
<dbReference type="Proteomes" id="UP000274429">
    <property type="component" value="Unassembled WGS sequence"/>
</dbReference>
<dbReference type="EMBL" id="UYWX01006470">
    <property type="protein sequence ID" value="VDM26391.1"/>
    <property type="molecule type" value="Genomic_DNA"/>
</dbReference>
<feature type="compositionally biased region" description="Acidic residues" evidence="1">
    <location>
        <begin position="358"/>
        <end position="370"/>
    </location>
</feature>
<protein>
    <submittedName>
        <fullName evidence="4">DUF2052 domain-containing protein</fullName>
    </submittedName>
</protein>
<feature type="compositionally biased region" description="Low complexity" evidence="1">
    <location>
        <begin position="184"/>
        <end position="195"/>
    </location>
</feature>
<evidence type="ECO:0000313" key="3">
    <source>
        <dbReference type="Proteomes" id="UP000274429"/>
    </source>
</evidence>
<gene>
    <name evidence="2" type="ORF">TTAC_LOCUS5169</name>
</gene>
<dbReference type="OrthoDB" id="6269347at2759"/>
<evidence type="ECO:0000256" key="1">
    <source>
        <dbReference type="SAM" id="MobiDB-lite"/>
    </source>
</evidence>
<proteinExistence type="predicted"/>
<dbReference type="AlphaFoldDB" id="A0A0R3WWP4"/>
<feature type="region of interest" description="Disordered" evidence="1">
    <location>
        <begin position="1"/>
        <end position="31"/>
    </location>
</feature>
<sequence>SSAKEVQSRRTIADEEAQTGLKKQFPPENTITAATEQDYEAPLREYSKFSASVSQLFDSTFLNNIVAAVENEPPLSREEHLQQLRIRAGLVLRDEPSLHDYYTQSYQQQQKKTTQDRVNFTGSLPALNTQSIPKPSGVFGSFMSRAQNAASGLMKQVNVVAEAAKQAVSEAHTIISAEEKQLHQRQQSQKPQLQRQHSRKIPVGSDRLSQQETNLPELTPPTPDDAKKSSDEDVQGILMPSEFVNEEERKAARRAWGQSSSVEQDDEDFGEDNVNVDDRDEFFGDEGDSNQWIKSETQKGRLRSRREDLMMGEEEIDDEAWLRSRDKDERAAIRARDGMLMAAVTGIHDPMITGQDYCGDEDEDEDDEGHVEDANHKTARRNGRQGWNHDGDEDEIRTHMHHGKTFNSFDVISC</sequence>
<evidence type="ECO:0000313" key="2">
    <source>
        <dbReference type="EMBL" id="VDM26391.1"/>
    </source>
</evidence>
<feature type="compositionally biased region" description="Basic and acidic residues" evidence="1">
    <location>
        <begin position="1"/>
        <end position="13"/>
    </location>
</feature>
<accession>A0A0R3WWP4</accession>
<evidence type="ECO:0000313" key="4">
    <source>
        <dbReference type="WBParaSite" id="TTAC_0000518401-mRNA-1"/>
    </source>
</evidence>
<organism evidence="4">
    <name type="scientific">Hydatigena taeniaeformis</name>
    <name type="common">Feline tapeworm</name>
    <name type="synonym">Taenia taeniaeformis</name>
    <dbReference type="NCBI Taxonomy" id="6205"/>
    <lineage>
        <taxon>Eukaryota</taxon>
        <taxon>Metazoa</taxon>
        <taxon>Spiralia</taxon>
        <taxon>Lophotrochozoa</taxon>
        <taxon>Platyhelminthes</taxon>
        <taxon>Cestoda</taxon>
        <taxon>Eucestoda</taxon>
        <taxon>Cyclophyllidea</taxon>
        <taxon>Taeniidae</taxon>
        <taxon>Hydatigera</taxon>
    </lineage>
</organism>
<reference evidence="4" key="1">
    <citation type="submission" date="2017-02" db="UniProtKB">
        <authorList>
            <consortium name="WormBaseParasite"/>
        </authorList>
    </citation>
    <scope>IDENTIFICATION</scope>
</reference>
<feature type="region of interest" description="Disordered" evidence="1">
    <location>
        <begin position="358"/>
        <end position="399"/>
    </location>
</feature>
<name>A0A0R3WWP4_HYDTA</name>
<dbReference type="STRING" id="6205.A0A0R3WWP4"/>
<dbReference type="WBParaSite" id="TTAC_0000518401-mRNA-1">
    <property type="protein sequence ID" value="TTAC_0000518401-mRNA-1"/>
    <property type="gene ID" value="TTAC_0000518401"/>
</dbReference>
<feature type="region of interest" description="Disordered" evidence="1">
    <location>
        <begin position="180"/>
        <end position="271"/>
    </location>
</feature>
<keyword evidence="3" id="KW-1185">Reference proteome</keyword>